<evidence type="ECO:0000256" key="1">
    <source>
        <dbReference type="SAM" id="MobiDB-lite"/>
    </source>
</evidence>
<feature type="compositionally biased region" description="Basic and acidic residues" evidence="1">
    <location>
        <begin position="139"/>
        <end position="148"/>
    </location>
</feature>
<evidence type="ECO:0000313" key="2">
    <source>
        <dbReference type="EMBL" id="TGJ78454.1"/>
    </source>
</evidence>
<comment type="caution">
    <text evidence="2">The sequence shown here is derived from an EMBL/GenBank/DDBJ whole genome shotgun (WGS) entry which is preliminary data.</text>
</comment>
<accession>A0A4Z0Y3W3</accession>
<sequence>MAASNPAPPNTMAGNSPQPNPAADNTPEPEPLDSDAIDPIIDENQKREISEWALRLDMTDPEQRANRFVDQIPWTRLPRLTRYLVARRITCNTMSEPVSQAREANQCCRKLWLAQASECADWSVEKPAIMARFAPNQTTRDDPNDRRFPTQFPPTDKYQDKRGTGSYTFAFKLNPLIAYTWHSKPANPTAADGKPFPVGDPHPACPAPLVDVESMTPLEVAQNVVGFLNATGKVVASVKDKMDNDAKRLVEQLVVRGIEQGNSYDDANARVLELADEMWASDDDKPPNPTLKLPPSPTKGPEAFEFSNRETAYGVIKELTNIITSIMTAGRNVETMIGVPKELTERVDLKKPVVLLQKVKAFAPQGLALDQIQKSAQGIPTLLARVNATKYFSPAEVTEIQKRTEFMVRAHVLGAQIDPLAFSSLRLVKPRYLTWSVSEDPFVDLGNVRSSDYVNCPDSNATRPIDMYRWARLEVASPVFRSGTDTEVYNVLESLRVVCYTLKHRLRTHHCALPTMDGTTSIFIGHTEGFTLLELKKLVMLWYFIENRLRGLHRGRRNTFEGQMPCRPLRQVSRLGFLCDKPLNKPLDDPYDVMPHPSPEQREFIRWQMHEHFACKPLFEMLEPKDELYLRAVWLYSNVTDLARALETIGKPHRAALAIRCYGRGQRTSRLRTSQETMFRINNPDAIFPGEIDEHRGVLEFRQMGQNLNPEDIMAWMHICGSVVRAARETNQVTFRELITMLSDPDYYHLSAWEVLEIGDHARMQFPLEDRDNEGNFLPQQNGTVDYTYPFYTTPEEPLLPVFQGQPVLDP</sequence>
<feature type="compositionally biased region" description="Pro residues" evidence="1">
    <location>
        <begin position="287"/>
        <end position="298"/>
    </location>
</feature>
<reference evidence="2 3" key="1">
    <citation type="submission" date="2019-03" db="EMBL/GenBank/DDBJ databases">
        <title>Draft genome sequence of Xylaria hypoxylon DSM 108379, a ubiquitous saprotrophic-parasitic fungi on hardwood.</title>
        <authorList>
            <person name="Buettner E."/>
            <person name="Leonhardt S."/>
            <person name="Gebauer A.M."/>
            <person name="Liers C."/>
            <person name="Hofrichter M."/>
            <person name="Kellner H."/>
        </authorList>
    </citation>
    <scope>NUCLEOTIDE SEQUENCE [LARGE SCALE GENOMIC DNA]</scope>
    <source>
        <strain evidence="2 3">DSM 108379</strain>
    </source>
</reference>
<proteinExistence type="predicted"/>
<dbReference type="AlphaFoldDB" id="A0A4Z0Y3W3"/>
<evidence type="ECO:0000313" key="3">
    <source>
        <dbReference type="Proteomes" id="UP000297716"/>
    </source>
</evidence>
<dbReference type="PANTHER" id="PTHR36847">
    <property type="entry name" value="AMIDOLIGASE ENZYME"/>
    <property type="match status" value="1"/>
</dbReference>
<feature type="region of interest" description="Disordered" evidence="1">
    <location>
        <begin position="1"/>
        <end position="38"/>
    </location>
</feature>
<keyword evidence="3" id="KW-1185">Reference proteome</keyword>
<feature type="region of interest" description="Disordered" evidence="1">
    <location>
        <begin position="280"/>
        <end position="301"/>
    </location>
</feature>
<feature type="region of interest" description="Disordered" evidence="1">
    <location>
        <begin position="136"/>
        <end position="159"/>
    </location>
</feature>
<dbReference type="PANTHER" id="PTHR36847:SF1">
    <property type="entry name" value="AMIDOLIGASE ENZYME"/>
    <property type="match status" value="1"/>
</dbReference>
<gene>
    <name evidence="2" type="ORF">E0Z10_g10317</name>
</gene>
<name>A0A4Z0Y3W3_9PEZI</name>
<dbReference type="Proteomes" id="UP000297716">
    <property type="component" value="Unassembled WGS sequence"/>
</dbReference>
<protein>
    <submittedName>
        <fullName evidence="2">Uncharacterized protein</fullName>
    </submittedName>
</protein>
<organism evidence="2 3">
    <name type="scientific">Xylaria hypoxylon</name>
    <dbReference type="NCBI Taxonomy" id="37992"/>
    <lineage>
        <taxon>Eukaryota</taxon>
        <taxon>Fungi</taxon>
        <taxon>Dikarya</taxon>
        <taxon>Ascomycota</taxon>
        <taxon>Pezizomycotina</taxon>
        <taxon>Sordariomycetes</taxon>
        <taxon>Xylariomycetidae</taxon>
        <taxon>Xylariales</taxon>
        <taxon>Xylariaceae</taxon>
        <taxon>Xylaria</taxon>
    </lineage>
</organism>
<dbReference type="EMBL" id="SKBN01000390">
    <property type="protein sequence ID" value="TGJ78454.1"/>
    <property type="molecule type" value="Genomic_DNA"/>
</dbReference>
<dbReference type="OrthoDB" id="4716893at2759"/>